<sequence>MPNTGKPSRDCHLCRQRRVKCDLGRPSCQRCIKYGKPCPGYRDEQDLVFRHAAPAAPKKTRGSRQVARSRQTTVASSDASSPESSSPNSITSQEMTYNHVTTTAAALRGIKESWIVHAIPLFLMCYPMDFLVGIYKDTSSKNDALVSATHLWARTYLASRFHAPQDPRESEQCLSAALSSVARVIRDPCRATSDTTIMAVWLLGMYELQIGGIDAGRNVVTAWHVHSNGLSSLLLTRGSQQFFTSHGRNIFWSVFTIIVSLILCLATNAL</sequence>
<gene>
    <name evidence="5" type="ORF">F5X68DRAFT_29534</name>
</gene>
<keyword evidence="3" id="KW-0472">Membrane</keyword>
<keyword evidence="3" id="KW-1133">Transmembrane helix</keyword>
<keyword evidence="3" id="KW-0812">Transmembrane</keyword>
<evidence type="ECO:0000256" key="2">
    <source>
        <dbReference type="SAM" id="MobiDB-lite"/>
    </source>
</evidence>
<protein>
    <recommendedName>
        <fullName evidence="4">Zn(2)-C6 fungal-type domain-containing protein</fullName>
    </recommendedName>
</protein>
<accession>A0A9P8VLN1</accession>
<evidence type="ECO:0000256" key="1">
    <source>
        <dbReference type="ARBA" id="ARBA00023242"/>
    </source>
</evidence>
<dbReference type="SMART" id="SM00066">
    <property type="entry name" value="GAL4"/>
    <property type="match status" value="1"/>
</dbReference>
<reference evidence="5" key="1">
    <citation type="journal article" date="2021" name="Nat. Commun.">
        <title>Genetic determinants of endophytism in the Arabidopsis root mycobiome.</title>
        <authorList>
            <person name="Mesny F."/>
            <person name="Miyauchi S."/>
            <person name="Thiergart T."/>
            <person name="Pickel B."/>
            <person name="Atanasova L."/>
            <person name="Karlsson M."/>
            <person name="Huettel B."/>
            <person name="Barry K.W."/>
            <person name="Haridas S."/>
            <person name="Chen C."/>
            <person name="Bauer D."/>
            <person name="Andreopoulos W."/>
            <person name="Pangilinan J."/>
            <person name="LaButti K."/>
            <person name="Riley R."/>
            <person name="Lipzen A."/>
            <person name="Clum A."/>
            <person name="Drula E."/>
            <person name="Henrissat B."/>
            <person name="Kohler A."/>
            <person name="Grigoriev I.V."/>
            <person name="Martin F.M."/>
            <person name="Hacquard S."/>
        </authorList>
    </citation>
    <scope>NUCLEOTIDE SEQUENCE</scope>
    <source>
        <strain evidence="5">MPI-SDFR-AT-0117</strain>
    </source>
</reference>
<organism evidence="5 6">
    <name type="scientific">Plectosphaerella plurivora</name>
    <dbReference type="NCBI Taxonomy" id="936078"/>
    <lineage>
        <taxon>Eukaryota</taxon>
        <taxon>Fungi</taxon>
        <taxon>Dikarya</taxon>
        <taxon>Ascomycota</taxon>
        <taxon>Pezizomycotina</taxon>
        <taxon>Sordariomycetes</taxon>
        <taxon>Hypocreomycetidae</taxon>
        <taxon>Glomerellales</taxon>
        <taxon>Plectosphaerellaceae</taxon>
        <taxon>Plectosphaerella</taxon>
    </lineage>
</organism>
<keyword evidence="6" id="KW-1185">Reference proteome</keyword>
<dbReference type="InterPro" id="IPR053175">
    <property type="entry name" value="DHMBA_Reg_Transcription_Factor"/>
</dbReference>
<name>A0A9P8VLN1_9PEZI</name>
<feature type="transmembrane region" description="Helical" evidence="3">
    <location>
        <begin position="250"/>
        <end position="269"/>
    </location>
</feature>
<dbReference type="OrthoDB" id="4491390at2759"/>
<dbReference type="InterPro" id="IPR036864">
    <property type="entry name" value="Zn2-C6_fun-type_DNA-bd_sf"/>
</dbReference>
<comment type="caution">
    <text evidence="5">The sequence shown here is derived from an EMBL/GenBank/DDBJ whole genome shotgun (WGS) entry which is preliminary data.</text>
</comment>
<evidence type="ECO:0000256" key="3">
    <source>
        <dbReference type="SAM" id="Phobius"/>
    </source>
</evidence>
<evidence type="ECO:0000259" key="4">
    <source>
        <dbReference type="PROSITE" id="PS50048"/>
    </source>
</evidence>
<evidence type="ECO:0000313" key="6">
    <source>
        <dbReference type="Proteomes" id="UP000770015"/>
    </source>
</evidence>
<dbReference type="GO" id="GO:0008270">
    <property type="term" value="F:zinc ion binding"/>
    <property type="evidence" value="ECO:0007669"/>
    <property type="project" value="InterPro"/>
</dbReference>
<feature type="compositionally biased region" description="Polar residues" evidence="2">
    <location>
        <begin position="66"/>
        <end position="75"/>
    </location>
</feature>
<feature type="region of interest" description="Disordered" evidence="2">
    <location>
        <begin position="53"/>
        <end position="94"/>
    </location>
</feature>
<dbReference type="Proteomes" id="UP000770015">
    <property type="component" value="Unassembled WGS sequence"/>
</dbReference>
<dbReference type="EMBL" id="JAGSXJ010000002">
    <property type="protein sequence ID" value="KAH6695287.1"/>
    <property type="molecule type" value="Genomic_DNA"/>
</dbReference>
<dbReference type="PANTHER" id="PTHR38791">
    <property type="entry name" value="ZN(II)2CYS6 TRANSCRIPTION FACTOR (EUROFUNG)-RELATED-RELATED"/>
    <property type="match status" value="1"/>
</dbReference>
<dbReference type="AlphaFoldDB" id="A0A9P8VLN1"/>
<feature type="domain" description="Zn(2)-C6 fungal-type" evidence="4">
    <location>
        <begin position="10"/>
        <end position="38"/>
    </location>
</feature>
<dbReference type="Pfam" id="PF00172">
    <property type="entry name" value="Zn_clus"/>
    <property type="match status" value="1"/>
</dbReference>
<dbReference type="GO" id="GO:0000981">
    <property type="term" value="F:DNA-binding transcription factor activity, RNA polymerase II-specific"/>
    <property type="evidence" value="ECO:0007669"/>
    <property type="project" value="InterPro"/>
</dbReference>
<dbReference type="InterPro" id="IPR001138">
    <property type="entry name" value="Zn2Cys6_DnaBD"/>
</dbReference>
<feature type="compositionally biased region" description="Low complexity" evidence="2">
    <location>
        <begin position="76"/>
        <end position="92"/>
    </location>
</feature>
<proteinExistence type="predicted"/>
<dbReference type="SUPFAM" id="SSF57701">
    <property type="entry name" value="Zn2/Cys6 DNA-binding domain"/>
    <property type="match status" value="1"/>
</dbReference>
<dbReference type="PROSITE" id="PS50048">
    <property type="entry name" value="ZN2_CY6_FUNGAL_2"/>
    <property type="match status" value="1"/>
</dbReference>
<dbReference type="Gene3D" id="4.10.240.10">
    <property type="entry name" value="Zn(2)-C6 fungal-type DNA-binding domain"/>
    <property type="match status" value="1"/>
</dbReference>
<dbReference type="CDD" id="cd00067">
    <property type="entry name" value="GAL4"/>
    <property type="match status" value="1"/>
</dbReference>
<keyword evidence="1" id="KW-0539">Nucleus</keyword>
<evidence type="ECO:0000313" key="5">
    <source>
        <dbReference type="EMBL" id="KAH6695287.1"/>
    </source>
</evidence>